<dbReference type="AlphaFoldDB" id="A0AAU7DHC8"/>
<accession>A0AAU7DHC8</accession>
<evidence type="ECO:0000313" key="1">
    <source>
        <dbReference type="EMBL" id="XBH16547.1"/>
    </source>
</evidence>
<sequence length="237" mass="25936">MLVERATGLADKINRYEKLKAAASQAKMLRTRGEQLRQAGTSLADVRTILERFDAAGISANFIASNSDDLIEKAGTLKDLVRADPTVLADPPFDLKYAFIDRLLGISTFAADVVGKAWSSYVASHGASGSSEVLDALAKLPQFQISVARIRKSRQGIEELSKRTPTDPLKAIENLDELVAEHRAAWSELKADGIPNTVIVFLRACADNGALLSELTDEVRKWLETRDLLNAFRVRIG</sequence>
<name>A0AAU7DHC8_9BACT</name>
<proteinExistence type="predicted"/>
<reference evidence="1" key="1">
    <citation type="submission" date="2023-03" db="EMBL/GenBank/DDBJ databases">
        <title>Edaphobacter sp.</title>
        <authorList>
            <person name="Huber K.J."/>
            <person name="Papendorf J."/>
            <person name="Pilke C."/>
            <person name="Bunk B."/>
            <person name="Sproeer C."/>
            <person name="Pester M."/>
        </authorList>
    </citation>
    <scope>NUCLEOTIDE SEQUENCE</scope>
    <source>
        <strain evidence="1">DSM 110680</strain>
    </source>
</reference>
<organism evidence="1">
    <name type="scientific">Telmatobacter sp. DSM 110680</name>
    <dbReference type="NCBI Taxonomy" id="3036704"/>
    <lineage>
        <taxon>Bacteria</taxon>
        <taxon>Pseudomonadati</taxon>
        <taxon>Acidobacteriota</taxon>
        <taxon>Terriglobia</taxon>
        <taxon>Terriglobales</taxon>
        <taxon>Acidobacteriaceae</taxon>
        <taxon>Telmatobacter</taxon>
    </lineage>
</organism>
<protein>
    <submittedName>
        <fullName evidence="1">Uncharacterized protein</fullName>
    </submittedName>
</protein>
<dbReference type="EMBL" id="CP121196">
    <property type="protein sequence ID" value="XBH16547.1"/>
    <property type="molecule type" value="Genomic_DNA"/>
</dbReference>
<gene>
    <name evidence="1" type="ORF">P8935_18475</name>
</gene>
<dbReference type="RefSeq" id="WP_348261776.1">
    <property type="nucleotide sequence ID" value="NZ_CP121196.1"/>
</dbReference>